<sequence>MNRQFPEFLTTKHTNLKNTELLDMVYHSLANGMPVPVEFAALYRDGDKSVWTLHFAIITAMDVGADEITISNPYGYKETYTLRDFLRATRYESYQNMEFYLKLGFAAGLFQKNTIYTLQAA</sequence>
<dbReference type="AlphaFoldDB" id="A0A645HXX3"/>
<accession>A0A645HXX3</accession>
<dbReference type="EMBL" id="VSSQ01101182">
    <property type="protein sequence ID" value="MPN43039.1"/>
    <property type="molecule type" value="Genomic_DNA"/>
</dbReference>
<comment type="caution">
    <text evidence="1">The sequence shown here is derived from an EMBL/GenBank/DDBJ whole genome shotgun (WGS) entry which is preliminary data.</text>
</comment>
<evidence type="ECO:0000313" key="1">
    <source>
        <dbReference type="EMBL" id="MPN43039.1"/>
    </source>
</evidence>
<reference evidence="1" key="1">
    <citation type="submission" date="2019-08" db="EMBL/GenBank/DDBJ databases">
        <authorList>
            <person name="Kucharzyk K."/>
            <person name="Murdoch R.W."/>
            <person name="Higgins S."/>
            <person name="Loffler F."/>
        </authorList>
    </citation>
    <scope>NUCLEOTIDE SEQUENCE</scope>
</reference>
<protein>
    <submittedName>
        <fullName evidence="1">Uncharacterized protein</fullName>
    </submittedName>
</protein>
<proteinExistence type="predicted"/>
<gene>
    <name evidence="1" type="ORF">SDC9_190598</name>
</gene>
<name>A0A645HXX3_9ZZZZ</name>
<organism evidence="1">
    <name type="scientific">bioreactor metagenome</name>
    <dbReference type="NCBI Taxonomy" id="1076179"/>
    <lineage>
        <taxon>unclassified sequences</taxon>
        <taxon>metagenomes</taxon>
        <taxon>ecological metagenomes</taxon>
    </lineage>
</organism>